<dbReference type="Gene3D" id="2.60.40.640">
    <property type="match status" value="1"/>
</dbReference>
<dbReference type="OrthoDB" id="2333384at2759"/>
<dbReference type="InterPro" id="IPR014752">
    <property type="entry name" value="Arrestin-like_C"/>
</dbReference>
<dbReference type="GO" id="GO:0005886">
    <property type="term" value="C:plasma membrane"/>
    <property type="evidence" value="ECO:0007669"/>
    <property type="project" value="TreeGrafter"/>
</dbReference>
<protein>
    <recommendedName>
        <fullName evidence="2">Arrestin-like N-terminal domain-containing protein</fullName>
    </recommendedName>
</protein>
<dbReference type="SUPFAM" id="SSF81296">
    <property type="entry name" value="E set domains"/>
    <property type="match status" value="1"/>
</dbReference>
<gene>
    <name evidence="3" type="ORF">LEMA_P054650.1</name>
</gene>
<dbReference type="HOGENOM" id="CLU_602694_0_0_1"/>
<dbReference type="GO" id="GO:0030674">
    <property type="term" value="F:protein-macromolecule adaptor activity"/>
    <property type="evidence" value="ECO:0007669"/>
    <property type="project" value="TreeGrafter"/>
</dbReference>
<dbReference type="GO" id="GO:0070086">
    <property type="term" value="P:ubiquitin-dependent endocytosis"/>
    <property type="evidence" value="ECO:0007669"/>
    <property type="project" value="TreeGrafter"/>
</dbReference>
<dbReference type="VEuPathDB" id="FungiDB:LEMA_P054650.1"/>
<dbReference type="PANTHER" id="PTHR11188">
    <property type="entry name" value="ARRESTIN DOMAIN CONTAINING PROTEIN"/>
    <property type="match status" value="1"/>
</dbReference>
<dbReference type="Proteomes" id="UP000002668">
    <property type="component" value="Genome"/>
</dbReference>
<feature type="region of interest" description="Disordered" evidence="1">
    <location>
        <begin position="425"/>
        <end position="470"/>
    </location>
</feature>
<feature type="compositionally biased region" description="Polar residues" evidence="1">
    <location>
        <begin position="50"/>
        <end position="65"/>
    </location>
</feature>
<dbReference type="GO" id="GO:0005829">
    <property type="term" value="C:cytosol"/>
    <property type="evidence" value="ECO:0007669"/>
    <property type="project" value="TreeGrafter"/>
</dbReference>
<keyword evidence="4" id="KW-1185">Reference proteome</keyword>
<accession>E4ZLS9</accession>
<dbReference type="RefSeq" id="XP_003836124.1">
    <property type="nucleotide sequence ID" value="XM_003836076.1"/>
</dbReference>
<dbReference type="InterPro" id="IPR014756">
    <property type="entry name" value="Ig_E-set"/>
</dbReference>
<evidence type="ECO:0000313" key="3">
    <source>
        <dbReference type="EMBL" id="CBX92759.1"/>
    </source>
</evidence>
<dbReference type="InterPro" id="IPR050357">
    <property type="entry name" value="Arrestin_domain-protein"/>
</dbReference>
<evidence type="ECO:0000313" key="4">
    <source>
        <dbReference type="Proteomes" id="UP000002668"/>
    </source>
</evidence>
<reference evidence="4" key="1">
    <citation type="journal article" date="2011" name="Nat. Commun.">
        <title>Effector diversification within compartments of the Leptosphaeria maculans genome affected by Repeat-Induced Point mutations.</title>
        <authorList>
            <person name="Rouxel T."/>
            <person name="Grandaubert J."/>
            <person name="Hane J.K."/>
            <person name="Hoede C."/>
            <person name="van de Wouw A.P."/>
            <person name="Couloux A."/>
            <person name="Dominguez V."/>
            <person name="Anthouard V."/>
            <person name="Bally P."/>
            <person name="Bourras S."/>
            <person name="Cozijnsen A.J."/>
            <person name="Ciuffetti L.M."/>
            <person name="Degrave A."/>
            <person name="Dilmaghani A."/>
            <person name="Duret L."/>
            <person name="Fudal I."/>
            <person name="Goodwin S.B."/>
            <person name="Gout L."/>
            <person name="Glaser N."/>
            <person name="Linglin J."/>
            <person name="Kema G.H.J."/>
            <person name="Lapalu N."/>
            <person name="Lawrence C.B."/>
            <person name="May K."/>
            <person name="Meyer M."/>
            <person name="Ollivier B."/>
            <person name="Poulain J."/>
            <person name="Schoch C.L."/>
            <person name="Simon A."/>
            <person name="Spatafora J.W."/>
            <person name="Stachowiak A."/>
            <person name="Turgeon B.G."/>
            <person name="Tyler B.M."/>
            <person name="Vincent D."/>
            <person name="Weissenbach J."/>
            <person name="Amselem J."/>
            <person name="Quesneville H."/>
            <person name="Oliver R.P."/>
            <person name="Wincker P."/>
            <person name="Balesdent M.-H."/>
            <person name="Howlett B.J."/>
        </authorList>
    </citation>
    <scope>NUCLEOTIDE SEQUENCE [LARGE SCALE GENOMIC DNA]</scope>
    <source>
        <strain evidence="4">JN3 / isolate v23.1.3 / race Av1-4-5-6-7-8</strain>
    </source>
</reference>
<dbReference type="OMA" id="PGQHIPL"/>
<evidence type="ECO:0000259" key="2">
    <source>
        <dbReference type="Pfam" id="PF00339"/>
    </source>
</evidence>
<dbReference type="EMBL" id="FP929094">
    <property type="protein sequence ID" value="CBX92759.1"/>
    <property type="molecule type" value="Genomic_DNA"/>
</dbReference>
<dbReference type="InParanoid" id="E4ZLS9"/>
<dbReference type="AlphaFoldDB" id="E4ZLS9"/>
<evidence type="ECO:0000256" key="1">
    <source>
        <dbReference type="SAM" id="MobiDB-lite"/>
    </source>
</evidence>
<feature type="region of interest" description="Disordered" evidence="1">
    <location>
        <begin position="50"/>
        <end position="69"/>
    </location>
</feature>
<dbReference type="GO" id="GO:0031625">
    <property type="term" value="F:ubiquitin protein ligase binding"/>
    <property type="evidence" value="ECO:0007669"/>
    <property type="project" value="TreeGrafter"/>
</dbReference>
<dbReference type="PANTHER" id="PTHR11188:SF161">
    <property type="entry name" value="PH-RESPONSE REGULATOR PROTEIN PALF_RIM8"/>
    <property type="match status" value="1"/>
</dbReference>
<name>E4ZLS9_LEPMJ</name>
<dbReference type="InterPro" id="IPR011021">
    <property type="entry name" value="Arrestin-like_N"/>
</dbReference>
<organism evidence="4">
    <name type="scientific">Leptosphaeria maculans (strain JN3 / isolate v23.1.3 / race Av1-4-5-6-7-8)</name>
    <name type="common">Blackleg fungus</name>
    <name type="synonym">Phoma lingam</name>
    <dbReference type="NCBI Taxonomy" id="985895"/>
    <lineage>
        <taxon>Eukaryota</taxon>
        <taxon>Fungi</taxon>
        <taxon>Dikarya</taxon>
        <taxon>Ascomycota</taxon>
        <taxon>Pezizomycotina</taxon>
        <taxon>Dothideomycetes</taxon>
        <taxon>Pleosporomycetidae</taxon>
        <taxon>Pleosporales</taxon>
        <taxon>Pleosporineae</taxon>
        <taxon>Leptosphaeriaceae</taxon>
        <taxon>Plenodomus</taxon>
        <taxon>Plenodomus lingam/Leptosphaeria maculans species complex</taxon>
    </lineage>
</organism>
<dbReference type="eggNOG" id="ENOG502SUDG">
    <property type="taxonomic scope" value="Eukaryota"/>
</dbReference>
<proteinExistence type="predicted"/>
<dbReference type="GeneID" id="13287201"/>
<dbReference type="CDD" id="cd22952">
    <property type="entry name" value="ART10-like"/>
    <property type="match status" value="1"/>
</dbReference>
<dbReference type="Pfam" id="PF00339">
    <property type="entry name" value="Arrestin_N"/>
    <property type="match status" value="1"/>
</dbReference>
<sequence>MAAPALRIVVDGDSDKVYRKGDKITGRVFLLVDKEVHIETLKLIFSGNSVTKTTRPSHTSGNTNDGTRRQEFEEKIRLFNREKEFFSNLTLGPKKHSWPFEFRFPQLTEQHFKRLTHGANYLREPHVLPPSFHLKTSVPGGTAQISYFVQAKVVISGSKDTKRCKHVLRYHPRSDIDEPRDANVMSTVLYGQQWKPAKEKNDPKSPTSKALSLRLSNKSPRIVPCFSYTESIAPGQHIPLSICLRNTRDPTNKARRECILDSLHVTISTFSTVMCGHSLTLPEDVVSKHVSCIARTNINQRLPFNEMKRLTSNFRLIDDNECVPTFKTYTITRRYAMNVSIGIKYGSQQFTIRSSTPLEILPRISRDNLPLSSEEIHEVEPLPLYRPREPSKEFAPDYESIYALSPMPSSSTSNSLSLVDSRSSSVYSAGSGSGSGSGHGTAASTPASEIEQPSLECGLMQADWDSGYPM</sequence>
<feature type="domain" description="Arrestin-like N-terminal" evidence="2">
    <location>
        <begin position="8"/>
        <end position="151"/>
    </location>
</feature>